<keyword evidence="10 12" id="KW-0472">Membrane</keyword>
<dbReference type="Pfam" id="PF00593">
    <property type="entry name" value="TonB_dep_Rec_b-barrel"/>
    <property type="match status" value="1"/>
</dbReference>
<comment type="caution">
    <text evidence="17">The sequence shown here is derived from an EMBL/GenBank/DDBJ whole genome shotgun (WGS) entry which is preliminary data.</text>
</comment>
<keyword evidence="5 12" id="KW-0812">Transmembrane</keyword>
<feature type="domain" description="TonB-dependent receptor plug" evidence="16">
    <location>
        <begin position="126"/>
        <end position="230"/>
    </location>
</feature>
<dbReference type="InterPro" id="IPR000531">
    <property type="entry name" value="Beta-barrel_TonB"/>
</dbReference>
<dbReference type="PROSITE" id="PS52016">
    <property type="entry name" value="TONB_DEPENDENT_REC_3"/>
    <property type="match status" value="1"/>
</dbReference>
<dbReference type="STRING" id="1349421.OI18_07325"/>
<gene>
    <name evidence="17" type="ORF">OI18_07325</name>
</gene>
<evidence type="ECO:0008006" key="19">
    <source>
        <dbReference type="Google" id="ProtNLM"/>
    </source>
</evidence>
<evidence type="ECO:0000256" key="4">
    <source>
        <dbReference type="ARBA" id="ARBA00022496"/>
    </source>
</evidence>
<reference evidence="17 18" key="1">
    <citation type="submission" date="2014-11" db="EMBL/GenBank/DDBJ databases">
        <title>Genome sequence of Flavihumibacter solisilvae 3-3.</title>
        <authorList>
            <person name="Zhou G."/>
            <person name="Li M."/>
            <person name="Wang G."/>
        </authorList>
    </citation>
    <scope>NUCLEOTIDE SEQUENCE [LARGE SCALE GENOMIC DNA]</scope>
    <source>
        <strain evidence="17 18">3-3</strain>
    </source>
</reference>
<dbReference type="PANTHER" id="PTHR32552">
    <property type="entry name" value="FERRICHROME IRON RECEPTOR-RELATED"/>
    <property type="match status" value="1"/>
</dbReference>
<evidence type="ECO:0000256" key="2">
    <source>
        <dbReference type="ARBA" id="ARBA00022448"/>
    </source>
</evidence>
<dbReference type="AlphaFoldDB" id="A0A0C1L4U2"/>
<accession>A0A0C1L4U2</accession>
<dbReference type="EMBL" id="JSVC01000008">
    <property type="protein sequence ID" value="KIC95127.1"/>
    <property type="molecule type" value="Genomic_DNA"/>
</dbReference>
<evidence type="ECO:0000256" key="14">
    <source>
        <dbReference type="SAM" id="SignalP"/>
    </source>
</evidence>
<dbReference type="PANTHER" id="PTHR32552:SF68">
    <property type="entry name" value="FERRICHROME OUTER MEMBRANE TRANSPORTER_PHAGE RECEPTOR"/>
    <property type="match status" value="1"/>
</dbReference>
<dbReference type="InterPro" id="IPR012910">
    <property type="entry name" value="Plug_dom"/>
</dbReference>
<evidence type="ECO:0000256" key="6">
    <source>
        <dbReference type="ARBA" id="ARBA00022729"/>
    </source>
</evidence>
<keyword evidence="4" id="KW-0410">Iron transport</keyword>
<dbReference type="GO" id="GO:0015344">
    <property type="term" value="F:siderophore uptake transmembrane transporter activity"/>
    <property type="evidence" value="ECO:0007669"/>
    <property type="project" value="TreeGrafter"/>
</dbReference>
<dbReference type="InterPro" id="IPR037066">
    <property type="entry name" value="Plug_dom_sf"/>
</dbReference>
<protein>
    <recommendedName>
        <fullName evidence="19">TonB-dependent receptor</fullName>
    </recommendedName>
</protein>
<keyword evidence="6 14" id="KW-0732">Signal</keyword>
<dbReference type="SUPFAM" id="SSF56935">
    <property type="entry name" value="Porins"/>
    <property type="match status" value="1"/>
</dbReference>
<evidence type="ECO:0000256" key="10">
    <source>
        <dbReference type="ARBA" id="ARBA00023136"/>
    </source>
</evidence>
<feature type="domain" description="TonB-dependent receptor-like beta-barrel" evidence="15">
    <location>
        <begin position="303"/>
        <end position="742"/>
    </location>
</feature>
<keyword evidence="7" id="KW-0408">Iron</keyword>
<dbReference type="Gene3D" id="2.40.170.20">
    <property type="entry name" value="TonB-dependent receptor, beta-barrel domain"/>
    <property type="match status" value="1"/>
</dbReference>
<evidence type="ECO:0000259" key="15">
    <source>
        <dbReference type="Pfam" id="PF00593"/>
    </source>
</evidence>
<dbReference type="SUPFAM" id="SSF49464">
    <property type="entry name" value="Carboxypeptidase regulatory domain-like"/>
    <property type="match status" value="1"/>
</dbReference>
<dbReference type="RefSeq" id="WP_039138561.1">
    <property type="nucleotide sequence ID" value="NZ_JSVC01000008.1"/>
</dbReference>
<keyword evidence="3 12" id="KW-1134">Transmembrane beta strand</keyword>
<feature type="chain" id="PRO_5002152983" description="TonB-dependent receptor" evidence="14">
    <location>
        <begin position="24"/>
        <end position="785"/>
    </location>
</feature>
<evidence type="ECO:0000256" key="11">
    <source>
        <dbReference type="ARBA" id="ARBA00023237"/>
    </source>
</evidence>
<evidence type="ECO:0000313" key="18">
    <source>
        <dbReference type="Proteomes" id="UP000031408"/>
    </source>
</evidence>
<proteinExistence type="inferred from homology"/>
<evidence type="ECO:0000256" key="5">
    <source>
        <dbReference type="ARBA" id="ARBA00022692"/>
    </source>
</evidence>
<keyword evidence="18" id="KW-1185">Reference proteome</keyword>
<evidence type="ECO:0000313" key="17">
    <source>
        <dbReference type="EMBL" id="KIC95127.1"/>
    </source>
</evidence>
<evidence type="ECO:0000256" key="1">
    <source>
        <dbReference type="ARBA" id="ARBA00004571"/>
    </source>
</evidence>
<evidence type="ECO:0000256" key="8">
    <source>
        <dbReference type="ARBA" id="ARBA00023065"/>
    </source>
</evidence>
<organism evidence="17 18">
    <name type="scientific">Flavihumibacter solisilvae</name>
    <dbReference type="NCBI Taxonomy" id="1349421"/>
    <lineage>
        <taxon>Bacteria</taxon>
        <taxon>Pseudomonadati</taxon>
        <taxon>Bacteroidota</taxon>
        <taxon>Chitinophagia</taxon>
        <taxon>Chitinophagales</taxon>
        <taxon>Chitinophagaceae</taxon>
        <taxon>Flavihumibacter</taxon>
    </lineage>
</organism>
<keyword evidence="2 12" id="KW-0813">Transport</keyword>
<keyword evidence="9 13" id="KW-0798">TonB box</keyword>
<sequence>MSHLYRVISAVLLLFTVMTQVSAQQLFKGKIIDASTKEPVQGATVQCNAGCLCACATGSKGEFEFKPKRNCCSSVRISCIGYQPVIFDPGSSSLAPITVIQLQQASSEIQSVVVTANREGVRRSLAPVAVSIVSSRTINETRPVSVDQVLNKVSGVYMVNLGNEQHSMSIRQPMTTKSLFLYLEDGIPIRTVGLFNHNALLEMNMSAVKSIEVIKGPSSSLYGSEAIGGVVNFITTAPSAIPVMKLSVQGNSIGYKRAELQTGFTLGKWGIAVNGYYADKRNSFMEFTDFHKGTFTARVDYAFNTKTLLSNSFTYMDYYSDMTGGVDSAMYINKSFSSRHSFTFRKVLAKRFRSTLTHAWNENSKSTASLVFRNNLIGQNPAYAVKDDFRRTASGEWKGQKDLAHGELNEATFKSYVLILQHRQKLQWKESALIGGVSADVSPSSYSAEYIRINRDSVSGKYNSYRGQDSLLTDYHNDINNYAAFVNFETSPFNKIRLVTSLRYDLFRYNFNNFLPPSSYSGAPDSKNQFNRLSPKIGFTYNMSARSGLYANYSQGFVPPQVTEMYKGVKVPDLAPSVFRNYETGGWWELVKGKLTADLSVYLMKGNDEIVSMRLDDGSTQNVNAGETTHQGVEWGVNANPFKCLNIRFNGAISSHRFDTFHEKGLSYDGNEMNGAPRWMHNAEAWYRPAFAKKLRVGLEWQKIGSYFMDPTNSVRYEGHDVFHFRAGYSWKAIEVWMNILNITDSYYAYTASKSSSGYNYTPGEPRNLNLGISYDFANFLRKTR</sequence>
<name>A0A0C1L4U2_9BACT</name>
<comment type="similarity">
    <text evidence="12 13">Belongs to the TonB-dependent receptor family.</text>
</comment>
<evidence type="ECO:0000256" key="9">
    <source>
        <dbReference type="ARBA" id="ARBA00023077"/>
    </source>
</evidence>
<dbReference type="Pfam" id="PF07715">
    <property type="entry name" value="Plug"/>
    <property type="match status" value="1"/>
</dbReference>
<evidence type="ECO:0000256" key="13">
    <source>
        <dbReference type="RuleBase" id="RU003357"/>
    </source>
</evidence>
<dbReference type="GO" id="GO:0009279">
    <property type="term" value="C:cell outer membrane"/>
    <property type="evidence" value="ECO:0007669"/>
    <property type="project" value="UniProtKB-SubCell"/>
</dbReference>
<dbReference type="Pfam" id="PF13715">
    <property type="entry name" value="CarbopepD_reg_2"/>
    <property type="match status" value="1"/>
</dbReference>
<evidence type="ECO:0000256" key="12">
    <source>
        <dbReference type="PROSITE-ProRule" id="PRU01360"/>
    </source>
</evidence>
<evidence type="ECO:0000256" key="3">
    <source>
        <dbReference type="ARBA" id="ARBA00022452"/>
    </source>
</evidence>
<dbReference type="Gene3D" id="2.170.130.10">
    <property type="entry name" value="TonB-dependent receptor, plug domain"/>
    <property type="match status" value="1"/>
</dbReference>
<dbReference type="Proteomes" id="UP000031408">
    <property type="component" value="Unassembled WGS sequence"/>
</dbReference>
<comment type="subcellular location">
    <subcellularLocation>
        <location evidence="1 12">Cell outer membrane</location>
        <topology evidence="1 12">Multi-pass membrane protein</topology>
    </subcellularLocation>
</comment>
<dbReference type="InterPro" id="IPR036942">
    <property type="entry name" value="Beta-barrel_TonB_sf"/>
</dbReference>
<keyword evidence="8" id="KW-0406">Ion transport</keyword>
<dbReference type="OrthoDB" id="9782587at2"/>
<keyword evidence="11 12" id="KW-0998">Cell outer membrane</keyword>
<dbReference type="InterPro" id="IPR008969">
    <property type="entry name" value="CarboxyPept-like_regulatory"/>
</dbReference>
<evidence type="ECO:0000259" key="16">
    <source>
        <dbReference type="Pfam" id="PF07715"/>
    </source>
</evidence>
<dbReference type="InterPro" id="IPR039426">
    <property type="entry name" value="TonB-dep_rcpt-like"/>
</dbReference>
<evidence type="ECO:0000256" key="7">
    <source>
        <dbReference type="ARBA" id="ARBA00023004"/>
    </source>
</evidence>
<feature type="signal peptide" evidence="14">
    <location>
        <begin position="1"/>
        <end position="23"/>
    </location>
</feature>